<keyword evidence="3" id="KW-0809">Transit peptide</keyword>
<evidence type="ECO:0000256" key="6">
    <source>
        <dbReference type="ARBA" id="ARBA00023274"/>
    </source>
</evidence>
<evidence type="ECO:0000259" key="8">
    <source>
        <dbReference type="Pfam" id="PF00293"/>
    </source>
</evidence>
<evidence type="ECO:0000313" key="10">
    <source>
        <dbReference type="EMBL" id="TFY70531.1"/>
    </source>
</evidence>
<dbReference type="InterPro" id="IPR040008">
    <property type="entry name" value="Ribosomal_mL46"/>
</dbReference>
<evidence type="ECO:0000256" key="3">
    <source>
        <dbReference type="ARBA" id="ARBA00022946"/>
    </source>
</evidence>
<dbReference type="SUPFAM" id="SSF55811">
    <property type="entry name" value="Nudix"/>
    <property type="match status" value="1"/>
</dbReference>
<reference evidence="10 11" key="1">
    <citation type="submission" date="2019-02" db="EMBL/GenBank/DDBJ databases">
        <title>Genome sequencing of the rare red list fungi Dentipellis fragilis.</title>
        <authorList>
            <person name="Buettner E."/>
            <person name="Kellner H."/>
        </authorList>
    </citation>
    <scope>NUCLEOTIDE SEQUENCE [LARGE SCALE GENOMIC DNA]</scope>
    <source>
        <strain evidence="10 11">DSM 105465</strain>
    </source>
</reference>
<dbReference type="InterPro" id="IPR033650">
    <property type="entry name" value="Ribosomal_mL46_NUDIX"/>
</dbReference>
<dbReference type="Pfam" id="PF00293">
    <property type="entry name" value="NUDIX"/>
    <property type="match status" value="1"/>
</dbReference>
<dbReference type="OrthoDB" id="414075at2759"/>
<feature type="domain" description="Large ribosomal subunit protein mL46 N-terminal" evidence="9">
    <location>
        <begin position="37"/>
        <end position="132"/>
    </location>
</feature>
<dbReference type="InterPro" id="IPR000086">
    <property type="entry name" value="NUDIX_hydrolase_dom"/>
</dbReference>
<accession>A0A4Y9Z9S0</accession>
<keyword evidence="6" id="KW-0687">Ribonucleoprotein</keyword>
<proteinExistence type="inferred from homology"/>
<comment type="similarity">
    <text evidence="2">Belongs to the mitochondrion-specific ribosomal protein mL46 family.</text>
</comment>
<dbReference type="InterPro" id="IPR021757">
    <property type="entry name" value="Ribosomal_mL46_N"/>
</dbReference>
<evidence type="ECO:0000256" key="7">
    <source>
        <dbReference type="ARBA" id="ARBA00035190"/>
    </source>
</evidence>
<protein>
    <recommendedName>
        <fullName evidence="7">Large ribosomal subunit protein mL46</fullName>
    </recommendedName>
</protein>
<evidence type="ECO:0000259" key="9">
    <source>
        <dbReference type="Pfam" id="PF11788"/>
    </source>
</evidence>
<sequence>MSSRSLWASCSRRAPFPSSRRAFASEAPRPKKAPRAALQTAVILNRSPIITRTPSLFERAYYNYQARIQRALHNPFPYEFYFKPGSPLEAKFSIEERRRDRKAFGAGFGADSEDARSTLTAEDLKKFGQEEEENTVSRLHASDLSGDVKSLDRNGQRNLYLLVQQKKDGKDAWVFPDGDVNAGELLHEAAERRLLGQCGDAMDTWIVSRNPIGLHKIHPPTPPTDPSVPPKTCVFFFKAHIMAGQVHPDGKSVADFAWLTKQEIEERVAADYWHSVKDMLSDF</sequence>
<evidence type="ECO:0000313" key="11">
    <source>
        <dbReference type="Proteomes" id="UP000298327"/>
    </source>
</evidence>
<name>A0A4Y9Z9S0_9AGAM</name>
<feature type="domain" description="Nudix hydrolase" evidence="8">
    <location>
        <begin position="154"/>
        <end position="275"/>
    </location>
</feature>
<dbReference type="EMBL" id="SEOQ01000097">
    <property type="protein sequence ID" value="TFY70531.1"/>
    <property type="molecule type" value="Genomic_DNA"/>
</dbReference>
<keyword evidence="4" id="KW-0689">Ribosomal protein</keyword>
<dbReference type="GO" id="GO:0005743">
    <property type="term" value="C:mitochondrial inner membrane"/>
    <property type="evidence" value="ECO:0007669"/>
    <property type="project" value="UniProtKB-ARBA"/>
</dbReference>
<comment type="caution">
    <text evidence="10">The sequence shown here is derived from an EMBL/GenBank/DDBJ whole genome shotgun (WGS) entry which is preliminary data.</text>
</comment>
<dbReference type="Proteomes" id="UP000298327">
    <property type="component" value="Unassembled WGS sequence"/>
</dbReference>
<gene>
    <name evidence="10" type="ORF">EVG20_g2483</name>
</gene>
<dbReference type="AlphaFoldDB" id="A0A4Y9Z9S0"/>
<evidence type="ECO:0000256" key="2">
    <source>
        <dbReference type="ARBA" id="ARBA00009070"/>
    </source>
</evidence>
<dbReference type="InterPro" id="IPR015797">
    <property type="entry name" value="NUDIX_hydrolase-like_dom_sf"/>
</dbReference>
<dbReference type="PANTHER" id="PTHR13124:SF12">
    <property type="entry name" value="LARGE RIBOSOMAL SUBUNIT PROTEIN ML46"/>
    <property type="match status" value="1"/>
</dbReference>
<dbReference type="GO" id="GO:0003735">
    <property type="term" value="F:structural constituent of ribosome"/>
    <property type="evidence" value="ECO:0007669"/>
    <property type="project" value="InterPro"/>
</dbReference>
<keyword evidence="11" id="KW-1185">Reference proteome</keyword>
<dbReference type="FunFam" id="3.90.79.10:FF:000018">
    <property type="entry name" value="39S ribosomal protein L46, mitochondrial"/>
    <property type="match status" value="1"/>
</dbReference>
<dbReference type="CDD" id="cd04661">
    <property type="entry name" value="NUDIX_MRP_L46"/>
    <property type="match status" value="1"/>
</dbReference>
<evidence type="ECO:0000256" key="1">
    <source>
        <dbReference type="ARBA" id="ARBA00004173"/>
    </source>
</evidence>
<comment type="subcellular location">
    <subcellularLocation>
        <location evidence="1">Mitochondrion</location>
    </subcellularLocation>
</comment>
<keyword evidence="5" id="KW-0496">Mitochondrion</keyword>
<dbReference type="STRING" id="205917.A0A4Y9Z9S0"/>
<organism evidence="10 11">
    <name type="scientific">Dentipellis fragilis</name>
    <dbReference type="NCBI Taxonomy" id="205917"/>
    <lineage>
        <taxon>Eukaryota</taxon>
        <taxon>Fungi</taxon>
        <taxon>Dikarya</taxon>
        <taxon>Basidiomycota</taxon>
        <taxon>Agaricomycotina</taxon>
        <taxon>Agaricomycetes</taxon>
        <taxon>Russulales</taxon>
        <taxon>Hericiaceae</taxon>
        <taxon>Dentipellis</taxon>
    </lineage>
</organism>
<evidence type="ECO:0000256" key="5">
    <source>
        <dbReference type="ARBA" id="ARBA00023128"/>
    </source>
</evidence>
<dbReference type="GO" id="GO:0005762">
    <property type="term" value="C:mitochondrial large ribosomal subunit"/>
    <property type="evidence" value="ECO:0007669"/>
    <property type="project" value="TreeGrafter"/>
</dbReference>
<dbReference type="PANTHER" id="PTHR13124">
    <property type="entry name" value="39S RIBOSOMAL PROTEIN L46, MITOCHONDRIAL PRECURSOR-RELATED"/>
    <property type="match status" value="1"/>
</dbReference>
<dbReference type="Gene3D" id="3.90.79.10">
    <property type="entry name" value="Nucleoside Triphosphate Pyrophosphohydrolase"/>
    <property type="match status" value="1"/>
</dbReference>
<dbReference type="Pfam" id="PF11788">
    <property type="entry name" value="MRP-L46"/>
    <property type="match status" value="1"/>
</dbReference>
<evidence type="ECO:0000256" key="4">
    <source>
        <dbReference type="ARBA" id="ARBA00022980"/>
    </source>
</evidence>